<evidence type="ECO:0008006" key="2">
    <source>
        <dbReference type="Google" id="ProtNLM"/>
    </source>
</evidence>
<dbReference type="InterPro" id="IPR005946">
    <property type="entry name" value="Rib-P_diPkinase"/>
</dbReference>
<dbReference type="InterPro" id="IPR029057">
    <property type="entry name" value="PRTase-like"/>
</dbReference>
<dbReference type="GO" id="GO:0009165">
    <property type="term" value="P:nucleotide biosynthetic process"/>
    <property type="evidence" value="ECO:0007669"/>
    <property type="project" value="InterPro"/>
</dbReference>
<dbReference type="GO" id="GO:0000287">
    <property type="term" value="F:magnesium ion binding"/>
    <property type="evidence" value="ECO:0007669"/>
    <property type="project" value="InterPro"/>
</dbReference>
<organism evidence="1">
    <name type="scientific">bioreactor metagenome</name>
    <dbReference type="NCBI Taxonomy" id="1076179"/>
    <lineage>
        <taxon>unclassified sequences</taxon>
        <taxon>metagenomes</taxon>
        <taxon>ecological metagenomes</taxon>
    </lineage>
</organism>
<evidence type="ECO:0000313" key="1">
    <source>
        <dbReference type="EMBL" id="MPM23129.1"/>
    </source>
</evidence>
<accession>A0A644Y425</accession>
<comment type="caution">
    <text evidence="1">The sequence shown here is derived from an EMBL/GenBank/DDBJ whole genome shotgun (WGS) entry which is preliminary data.</text>
</comment>
<dbReference type="EMBL" id="VSSQ01003961">
    <property type="protein sequence ID" value="MPM23129.1"/>
    <property type="molecule type" value="Genomic_DNA"/>
</dbReference>
<reference evidence="1" key="1">
    <citation type="submission" date="2019-08" db="EMBL/GenBank/DDBJ databases">
        <authorList>
            <person name="Kucharzyk K."/>
            <person name="Murdoch R.W."/>
            <person name="Higgins S."/>
            <person name="Loffler F."/>
        </authorList>
    </citation>
    <scope>NUCLEOTIDE SEQUENCE</scope>
</reference>
<protein>
    <recommendedName>
        <fullName evidence="2">Ribose-phosphate pyrophosphokinase</fullName>
    </recommendedName>
</protein>
<dbReference type="SUPFAM" id="SSF53271">
    <property type="entry name" value="PRTase-like"/>
    <property type="match status" value="1"/>
</dbReference>
<proteinExistence type="predicted"/>
<name>A0A644Y425_9ZZZZ</name>
<dbReference type="AlphaFoldDB" id="A0A644Y425"/>
<gene>
    <name evidence="1" type="ORF">SDC9_69593</name>
</gene>
<dbReference type="Gene3D" id="3.40.50.2020">
    <property type="match status" value="2"/>
</dbReference>
<sequence length="60" mass="6590">MSDPASERVENSSLNEIIFTDSIPFTKSCSKVKVLSVADMFANAIMRVCNNESISSLYVV</sequence>
<dbReference type="Pfam" id="PF14572">
    <property type="entry name" value="Pribosyl_synth"/>
    <property type="match status" value="1"/>
</dbReference>